<evidence type="ECO:0000256" key="1">
    <source>
        <dbReference type="ARBA" id="ARBA00022801"/>
    </source>
</evidence>
<evidence type="ECO:0000313" key="4">
    <source>
        <dbReference type="EMBL" id="UGS36446.1"/>
    </source>
</evidence>
<proteinExistence type="predicted"/>
<sequence>MTSHRVGRAQLAAALAVLAPALTFATPARAADAPFAARASVEQVYVTGADPGGELTLVDRAGQAVATRNVNALGGALFRNVAPARGYRVRRSGDGATSAPLTVLSTRAAPPSTDVYDQTLPSRGYGYLTTRDGTQLAYSVHPPQDALNVLPVGSQLPTLPSGPTPTLIEYSGYGYADPAGPQSGIAVLANLMGFTVVDVNMRGTGCSGGAFDFFEPLQNLDGYDVVETVARQPWVLNHQVGMMGISYGGISQLFTAQLNPPSLAAISPLSVIDATQTTLYPGGILNTGFAVAWAQERVHDAMPASAEGGQPWAYERIQNGDQTCRDNQALHPEAVDLMAKVRANAHYVPEVADPLSPVTFVDKIKVPVYMACQWTDEQTGGHCPALVSHMTGTQRRWFTFTNGTHVDSLAPETFNRWYDFLSLYVARRAPIVNSATIRAAAPLIYQEAMGITGVTLPRDPIQEEPTYDGALAAFERLKPIRVLFENGGGSPQAGAPHPTFEQSFDAFPIPATTARAWYLAGNGALTDAVPATRGAETFTWDAHARPLTDFTGDTAAGAGGLWTATPGYAWQESPDGSAASYLTAPLAADTTVIGAGAVNAWLRSSKPNVDLQATISEVRPDGKETYVQSGWLRANERALDQSRSTPLEPVLSLRAADVATLPAGTFVPVTIPLYYQGHVYRAGSRLRVSISAPNGDQPIWSFGETDPPGRAKVTIAHSQQMPSHLLLPVVPGVSAPAGLPPCPGLRGEPCRDYQGAP</sequence>
<dbReference type="InterPro" id="IPR008979">
    <property type="entry name" value="Galactose-bd-like_sf"/>
</dbReference>
<evidence type="ECO:0000313" key="5">
    <source>
        <dbReference type="Proteomes" id="UP001162834"/>
    </source>
</evidence>
<dbReference type="Proteomes" id="UP001162834">
    <property type="component" value="Chromosome"/>
</dbReference>
<gene>
    <name evidence="4" type="ORF">DSM104329_02852</name>
</gene>
<feature type="domain" description="Xaa-Pro dipeptidyl-peptidase C-terminal" evidence="3">
    <location>
        <begin position="481"/>
        <end position="726"/>
    </location>
</feature>
<evidence type="ECO:0000256" key="2">
    <source>
        <dbReference type="SAM" id="SignalP"/>
    </source>
</evidence>
<dbReference type="SMART" id="SM00939">
    <property type="entry name" value="PepX_C"/>
    <property type="match status" value="1"/>
</dbReference>
<dbReference type="Pfam" id="PF08530">
    <property type="entry name" value="PepX_C"/>
    <property type="match status" value="1"/>
</dbReference>
<dbReference type="Gene3D" id="3.40.50.1820">
    <property type="entry name" value="alpha/beta hydrolase"/>
    <property type="match status" value="1"/>
</dbReference>
<accession>A0A9E6XXZ7</accession>
<dbReference type="RefSeq" id="WP_259316118.1">
    <property type="nucleotide sequence ID" value="NZ_CP087164.1"/>
</dbReference>
<protein>
    <recommendedName>
        <fullName evidence="3">Xaa-Pro dipeptidyl-peptidase C-terminal domain-containing protein</fullName>
    </recommendedName>
</protein>
<keyword evidence="2" id="KW-0732">Signal</keyword>
<dbReference type="InterPro" id="IPR029058">
    <property type="entry name" value="AB_hydrolase_fold"/>
</dbReference>
<dbReference type="GO" id="GO:0008239">
    <property type="term" value="F:dipeptidyl-peptidase activity"/>
    <property type="evidence" value="ECO:0007669"/>
    <property type="project" value="InterPro"/>
</dbReference>
<name>A0A9E6XXZ7_9ACTN</name>
<dbReference type="Pfam" id="PF02129">
    <property type="entry name" value="Peptidase_S15"/>
    <property type="match status" value="1"/>
</dbReference>
<dbReference type="Gene3D" id="1.10.3020.10">
    <property type="entry name" value="alpha-amino acid ester hydrolase ( Helical cap domain)"/>
    <property type="match status" value="1"/>
</dbReference>
<dbReference type="NCBIfam" id="TIGR00976">
    <property type="entry name" value="CocE_NonD"/>
    <property type="match status" value="2"/>
</dbReference>
<feature type="signal peptide" evidence="2">
    <location>
        <begin position="1"/>
        <end position="30"/>
    </location>
</feature>
<dbReference type="SUPFAM" id="SSF53474">
    <property type="entry name" value="alpha/beta-Hydrolases"/>
    <property type="match status" value="1"/>
</dbReference>
<reference evidence="4" key="1">
    <citation type="journal article" date="2022" name="Int. J. Syst. Evol. Microbiol.">
        <title>Pseudomonas aegrilactucae sp. nov. and Pseudomonas morbosilactucae sp. nov., pathogens causing bacterial rot of lettuce in Japan.</title>
        <authorList>
            <person name="Sawada H."/>
            <person name="Fujikawa T."/>
            <person name="Satou M."/>
        </authorList>
    </citation>
    <scope>NUCLEOTIDE SEQUENCE</scope>
    <source>
        <strain evidence="4">0166_1</strain>
    </source>
</reference>
<keyword evidence="1" id="KW-0378">Hydrolase</keyword>
<feature type="chain" id="PRO_5039726895" description="Xaa-Pro dipeptidyl-peptidase C-terminal domain-containing protein" evidence="2">
    <location>
        <begin position="31"/>
        <end position="757"/>
    </location>
</feature>
<dbReference type="SUPFAM" id="SSF49785">
    <property type="entry name" value="Galactose-binding domain-like"/>
    <property type="match status" value="1"/>
</dbReference>
<dbReference type="KEGG" id="sbae:DSM104329_02852"/>
<dbReference type="InterPro" id="IPR000383">
    <property type="entry name" value="Xaa-Pro-like_dom"/>
</dbReference>
<organism evidence="4 5">
    <name type="scientific">Capillimicrobium parvum</name>
    <dbReference type="NCBI Taxonomy" id="2884022"/>
    <lineage>
        <taxon>Bacteria</taxon>
        <taxon>Bacillati</taxon>
        <taxon>Actinomycetota</taxon>
        <taxon>Thermoleophilia</taxon>
        <taxon>Solirubrobacterales</taxon>
        <taxon>Capillimicrobiaceae</taxon>
        <taxon>Capillimicrobium</taxon>
    </lineage>
</organism>
<keyword evidence="5" id="KW-1185">Reference proteome</keyword>
<dbReference type="AlphaFoldDB" id="A0A9E6XXZ7"/>
<dbReference type="Gene3D" id="2.60.120.260">
    <property type="entry name" value="Galactose-binding domain-like"/>
    <property type="match status" value="1"/>
</dbReference>
<dbReference type="EMBL" id="CP087164">
    <property type="protein sequence ID" value="UGS36446.1"/>
    <property type="molecule type" value="Genomic_DNA"/>
</dbReference>
<dbReference type="InterPro" id="IPR005674">
    <property type="entry name" value="CocE/Ser_esterase"/>
</dbReference>
<evidence type="ECO:0000259" key="3">
    <source>
        <dbReference type="SMART" id="SM00939"/>
    </source>
</evidence>
<dbReference type="InterPro" id="IPR013736">
    <property type="entry name" value="Xaa-Pro_dipept_C"/>
</dbReference>